<accession>A0A3M8B7R1</accession>
<comment type="caution">
    <text evidence="2">The sequence shown here is derived from an EMBL/GenBank/DDBJ whole genome shotgun (WGS) entry which is preliminary data.</text>
</comment>
<keyword evidence="3" id="KW-1185">Reference proteome</keyword>
<dbReference type="OrthoDB" id="2476746at2"/>
<name>A0A3M8B7R1_9BACL</name>
<organism evidence="2 3">
    <name type="scientific">Brevibacillus gelatini</name>
    <dbReference type="NCBI Taxonomy" id="1655277"/>
    <lineage>
        <taxon>Bacteria</taxon>
        <taxon>Bacillati</taxon>
        <taxon>Bacillota</taxon>
        <taxon>Bacilli</taxon>
        <taxon>Bacillales</taxon>
        <taxon>Paenibacillaceae</taxon>
        <taxon>Brevibacillus</taxon>
    </lineage>
</organism>
<sequence length="222" mass="26163">MKSHNILKRIKINSRQSLIKMLWFNRKEDEMVQFFLLAFALQANAPVYHITDQIVVMQVKKDVVAASQEEDTFKPYQINLSSEVQKYIWDESKKYGLSFELLLAIAYTESRFNPKAVSYDNSSMGLFQINKRNTVKWLSEQTNIKNVDVFNPYHSTKMAAWYVNYLRKKYLNEGYDEGTVTKRVLTAYRYGMGSSKRKNIDNNYVRAVLEYKQKLERGETNE</sequence>
<dbReference type="PANTHER" id="PTHR37423">
    <property type="entry name" value="SOLUBLE LYTIC MUREIN TRANSGLYCOSYLASE-RELATED"/>
    <property type="match status" value="1"/>
</dbReference>
<dbReference type="EMBL" id="RHHS01000013">
    <property type="protein sequence ID" value="RNB59400.1"/>
    <property type="molecule type" value="Genomic_DNA"/>
</dbReference>
<dbReference type="InterPro" id="IPR008258">
    <property type="entry name" value="Transglycosylase_SLT_dom_1"/>
</dbReference>
<evidence type="ECO:0000313" key="3">
    <source>
        <dbReference type="Proteomes" id="UP000268829"/>
    </source>
</evidence>
<proteinExistence type="predicted"/>
<dbReference type="Gene3D" id="1.10.530.10">
    <property type="match status" value="1"/>
</dbReference>
<dbReference type="Pfam" id="PF01464">
    <property type="entry name" value="SLT"/>
    <property type="match status" value="1"/>
</dbReference>
<reference evidence="2 3" key="1">
    <citation type="submission" date="2018-10" db="EMBL/GenBank/DDBJ databases">
        <title>Phylogenomics of Brevibacillus.</title>
        <authorList>
            <person name="Dunlap C."/>
        </authorList>
    </citation>
    <scope>NUCLEOTIDE SEQUENCE [LARGE SCALE GENOMIC DNA]</scope>
    <source>
        <strain evidence="2 3">DSM 100115</strain>
    </source>
</reference>
<evidence type="ECO:0000313" key="2">
    <source>
        <dbReference type="EMBL" id="RNB59400.1"/>
    </source>
</evidence>
<gene>
    <name evidence="2" type="ORF">EDM57_04465</name>
</gene>
<dbReference type="AlphaFoldDB" id="A0A3M8B7R1"/>
<dbReference type="SUPFAM" id="SSF53955">
    <property type="entry name" value="Lysozyme-like"/>
    <property type="match status" value="1"/>
</dbReference>
<protein>
    <recommendedName>
        <fullName evidence="1">Transglycosylase SLT domain-containing protein</fullName>
    </recommendedName>
</protein>
<evidence type="ECO:0000259" key="1">
    <source>
        <dbReference type="Pfam" id="PF01464"/>
    </source>
</evidence>
<dbReference type="PANTHER" id="PTHR37423:SF2">
    <property type="entry name" value="MEMBRANE-BOUND LYTIC MUREIN TRANSGLYCOSYLASE C"/>
    <property type="match status" value="1"/>
</dbReference>
<feature type="domain" description="Transglycosylase SLT" evidence="1">
    <location>
        <begin position="88"/>
        <end position="199"/>
    </location>
</feature>
<dbReference type="Proteomes" id="UP000268829">
    <property type="component" value="Unassembled WGS sequence"/>
</dbReference>
<dbReference type="InterPro" id="IPR023346">
    <property type="entry name" value="Lysozyme-like_dom_sf"/>
</dbReference>